<sequence>MSARLLQARPRPACGFEPSRQHQLFTPSSPSKPHLQQSITEDPEGTPFPSYIPPRGREFTSRASSPLETTSEDDLDSDDEDDVLILSDETSSVTRASSFGASPPIMRARSLGDMDLDLPEVISSIPPELSHTVASSSTSSLLSLSSPPVMPSPSSREEKAIAALTLALASGAAGLNDYGAVREALGFSAAHADGASEVGEMWR</sequence>
<dbReference type="EMBL" id="JAGFNK010000079">
    <property type="protein sequence ID" value="KAI9508805.1"/>
    <property type="molecule type" value="Genomic_DNA"/>
</dbReference>
<evidence type="ECO:0000313" key="1">
    <source>
        <dbReference type="EMBL" id="KAI9508805.1"/>
    </source>
</evidence>
<keyword evidence="2" id="KW-1185">Reference proteome</keyword>
<dbReference type="Proteomes" id="UP001207468">
    <property type="component" value="Unassembled WGS sequence"/>
</dbReference>
<gene>
    <name evidence="1" type="ORF">F5148DRAFT_1283651</name>
</gene>
<comment type="caution">
    <text evidence="1">The sequence shown here is derived from an EMBL/GenBank/DDBJ whole genome shotgun (WGS) entry which is preliminary data.</text>
</comment>
<organism evidence="1 2">
    <name type="scientific">Russula earlei</name>
    <dbReference type="NCBI Taxonomy" id="71964"/>
    <lineage>
        <taxon>Eukaryota</taxon>
        <taxon>Fungi</taxon>
        <taxon>Dikarya</taxon>
        <taxon>Basidiomycota</taxon>
        <taxon>Agaricomycotina</taxon>
        <taxon>Agaricomycetes</taxon>
        <taxon>Russulales</taxon>
        <taxon>Russulaceae</taxon>
        <taxon>Russula</taxon>
    </lineage>
</organism>
<protein>
    <submittedName>
        <fullName evidence="1">Uncharacterized protein</fullName>
    </submittedName>
</protein>
<name>A0ACC0UAR7_9AGAM</name>
<proteinExistence type="predicted"/>
<accession>A0ACC0UAR7</accession>
<reference evidence="1" key="1">
    <citation type="submission" date="2021-03" db="EMBL/GenBank/DDBJ databases">
        <title>Evolutionary priming and transition to the ectomycorrhizal habit in an iconic lineage of mushroom-forming fungi: is preadaptation a requirement?</title>
        <authorList>
            <consortium name="DOE Joint Genome Institute"/>
            <person name="Looney B.P."/>
            <person name="Miyauchi S."/>
            <person name="Morin E."/>
            <person name="Drula E."/>
            <person name="Courty P.E."/>
            <person name="Chicoki N."/>
            <person name="Fauchery L."/>
            <person name="Kohler A."/>
            <person name="Kuo A."/>
            <person name="LaButti K."/>
            <person name="Pangilinan J."/>
            <person name="Lipzen A."/>
            <person name="Riley R."/>
            <person name="Andreopoulos W."/>
            <person name="He G."/>
            <person name="Johnson J."/>
            <person name="Barry K.W."/>
            <person name="Grigoriev I.V."/>
            <person name="Nagy L."/>
            <person name="Hibbett D."/>
            <person name="Henrissat B."/>
            <person name="Matheny P.B."/>
            <person name="Labbe J."/>
            <person name="Martin A.F."/>
        </authorList>
    </citation>
    <scope>NUCLEOTIDE SEQUENCE</scope>
    <source>
        <strain evidence="1">BPL698</strain>
    </source>
</reference>
<evidence type="ECO:0000313" key="2">
    <source>
        <dbReference type="Proteomes" id="UP001207468"/>
    </source>
</evidence>